<name>A0ABN7V1R0_GIGMA</name>
<proteinExistence type="predicted"/>
<protein>
    <submittedName>
        <fullName evidence="1">5730_t:CDS:1</fullName>
    </submittedName>
</protein>
<comment type="caution">
    <text evidence="1">The sequence shown here is derived from an EMBL/GenBank/DDBJ whole genome shotgun (WGS) entry which is preliminary data.</text>
</comment>
<dbReference type="EMBL" id="CAJVQB010008429">
    <property type="protein sequence ID" value="CAG8718778.1"/>
    <property type="molecule type" value="Genomic_DNA"/>
</dbReference>
<evidence type="ECO:0000313" key="2">
    <source>
        <dbReference type="Proteomes" id="UP000789901"/>
    </source>
</evidence>
<gene>
    <name evidence="1" type="ORF">GMARGA_LOCUS13342</name>
</gene>
<accession>A0ABN7V1R0</accession>
<reference evidence="1 2" key="1">
    <citation type="submission" date="2021-06" db="EMBL/GenBank/DDBJ databases">
        <authorList>
            <person name="Kallberg Y."/>
            <person name="Tangrot J."/>
            <person name="Rosling A."/>
        </authorList>
    </citation>
    <scope>NUCLEOTIDE SEQUENCE [LARGE SCALE GENOMIC DNA]</scope>
    <source>
        <strain evidence="1 2">120-4 pot B 10/14</strain>
    </source>
</reference>
<sequence length="102" mass="11751">MLSNFTDVKNSLNHAYIFVALDQSSKPKVVNTAINSDAKVQENQSSKSKYKFHWNNSGILNHDLFSEYKSLCNELKIYKEDVTILSVIRNYENTTKLYEIGL</sequence>
<organism evidence="1 2">
    <name type="scientific">Gigaspora margarita</name>
    <dbReference type="NCBI Taxonomy" id="4874"/>
    <lineage>
        <taxon>Eukaryota</taxon>
        <taxon>Fungi</taxon>
        <taxon>Fungi incertae sedis</taxon>
        <taxon>Mucoromycota</taxon>
        <taxon>Glomeromycotina</taxon>
        <taxon>Glomeromycetes</taxon>
        <taxon>Diversisporales</taxon>
        <taxon>Gigasporaceae</taxon>
        <taxon>Gigaspora</taxon>
    </lineage>
</organism>
<dbReference type="Proteomes" id="UP000789901">
    <property type="component" value="Unassembled WGS sequence"/>
</dbReference>
<keyword evidence="2" id="KW-1185">Reference proteome</keyword>
<evidence type="ECO:0000313" key="1">
    <source>
        <dbReference type="EMBL" id="CAG8718778.1"/>
    </source>
</evidence>